<dbReference type="Proteomes" id="UP001162131">
    <property type="component" value="Unassembled WGS sequence"/>
</dbReference>
<organism evidence="2 3">
    <name type="scientific">Blepharisma stoltei</name>
    <dbReference type="NCBI Taxonomy" id="1481888"/>
    <lineage>
        <taxon>Eukaryota</taxon>
        <taxon>Sar</taxon>
        <taxon>Alveolata</taxon>
        <taxon>Ciliophora</taxon>
        <taxon>Postciliodesmatophora</taxon>
        <taxon>Heterotrichea</taxon>
        <taxon>Heterotrichida</taxon>
        <taxon>Blepharismidae</taxon>
        <taxon>Blepharisma</taxon>
    </lineage>
</organism>
<reference evidence="2" key="1">
    <citation type="submission" date="2021-09" db="EMBL/GenBank/DDBJ databases">
        <authorList>
            <consortium name="AG Swart"/>
            <person name="Singh M."/>
            <person name="Singh A."/>
            <person name="Seah K."/>
            <person name="Emmerich C."/>
        </authorList>
    </citation>
    <scope>NUCLEOTIDE SEQUENCE</scope>
    <source>
        <strain evidence="2">ATCC30299</strain>
    </source>
</reference>
<feature type="region of interest" description="Disordered" evidence="1">
    <location>
        <begin position="208"/>
        <end position="230"/>
    </location>
</feature>
<protein>
    <submittedName>
        <fullName evidence="2">Uncharacterized protein</fullName>
    </submittedName>
</protein>
<accession>A0AAU9JRH2</accession>
<name>A0AAU9JRH2_9CILI</name>
<keyword evidence="3" id="KW-1185">Reference proteome</keyword>
<evidence type="ECO:0000313" key="3">
    <source>
        <dbReference type="Proteomes" id="UP001162131"/>
    </source>
</evidence>
<evidence type="ECO:0000313" key="2">
    <source>
        <dbReference type="EMBL" id="CAG9327710.1"/>
    </source>
</evidence>
<dbReference type="AlphaFoldDB" id="A0AAU9JRH2"/>
<sequence>MNYRTSSDENYSSCNYNDEILINAGLDLQISENIHLTDLLRVEYKIEATYQLIHHYIRSIAPKDFIVMSTIPSDLNLWENSRILILMESWKLFVLEKELTNINITCFTFTDDLTDEIAKITASVSSKSKIEIITIAITEDYPKSYCTALAAKLIFKDQRLLSAAEITEEGILIIIEEIANFIYTSSKIPAKKLLFALQEAKSLFYVPSSKSDSEKGDTDRSGRSSDSFHQENTIPMWAQRDYLIKKPPTSSISVIVQKSSFKILEKPLIDILAIHPSKHFHSPKSYQIKLHLNTDLSEEELNEAGSLSDTPLAMENSYLFTFESENDSHKNQLLTCSSDLEYSHSDEQSNSTQRLSEVITPFNLSVVERFPKIYSDSLTLSESSNALQPFQDQTNRKSVIDYSESLDFYPIEVIDIIQKSPKIKKRNLNENKTPLDSPKECNLSIQDIQKQFALMESRITTETIDATLKSEISEFGKGSVLPISRVDFIAYNSYLEGRTPRSEDGKFENCRCSRCVVF</sequence>
<dbReference type="EMBL" id="CAJZBQ010000044">
    <property type="protein sequence ID" value="CAG9327710.1"/>
    <property type="molecule type" value="Genomic_DNA"/>
</dbReference>
<comment type="caution">
    <text evidence="2">The sequence shown here is derived from an EMBL/GenBank/DDBJ whole genome shotgun (WGS) entry which is preliminary data.</text>
</comment>
<evidence type="ECO:0000256" key="1">
    <source>
        <dbReference type="SAM" id="MobiDB-lite"/>
    </source>
</evidence>
<feature type="compositionally biased region" description="Basic and acidic residues" evidence="1">
    <location>
        <begin position="211"/>
        <end position="229"/>
    </location>
</feature>
<proteinExistence type="predicted"/>
<gene>
    <name evidence="2" type="ORF">BSTOLATCC_MIC44338</name>
</gene>